<dbReference type="RefSeq" id="WP_146324783.1">
    <property type="nucleotide sequence ID" value="NZ_BAABLR010000022.1"/>
</dbReference>
<dbReference type="AlphaFoldDB" id="A0A5C5UF57"/>
<dbReference type="Proteomes" id="UP000320791">
    <property type="component" value="Unassembled WGS sequence"/>
</dbReference>
<evidence type="ECO:0000313" key="1">
    <source>
        <dbReference type="EMBL" id="TWT24172.1"/>
    </source>
</evidence>
<protein>
    <submittedName>
        <fullName evidence="1">Uncharacterized protein</fullName>
    </submittedName>
</protein>
<reference evidence="1 2" key="1">
    <citation type="submission" date="2019-08" db="EMBL/GenBank/DDBJ databases">
        <authorList>
            <person name="Lei W."/>
        </authorList>
    </citation>
    <scope>NUCLEOTIDE SEQUENCE [LARGE SCALE GENOMIC DNA]</scope>
    <source>
        <strain evidence="1 2">CCUG 58627</strain>
    </source>
</reference>
<organism evidence="1 2">
    <name type="scientific">Corynebacterium canis</name>
    <dbReference type="NCBI Taxonomy" id="679663"/>
    <lineage>
        <taxon>Bacteria</taxon>
        <taxon>Bacillati</taxon>
        <taxon>Actinomycetota</taxon>
        <taxon>Actinomycetes</taxon>
        <taxon>Mycobacteriales</taxon>
        <taxon>Corynebacteriaceae</taxon>
        <taxon>Corynebacterium</taxon>
    </lineage>
</organism>
<dbReference type="OrthoDB" id="10009734at2"/>
<name>A0A5C5UF57_9CORY</name>
<comment type="caution">
    <text evidence="1">The sequence shown here is derived from an EMBL/GenBank/DDBJ whole genome shotgun (WGS) entry which is preliminary data.</text>
</comment>
<accession>A0A5C5UF57</accession>
<gene>
    <name evidence="1" type="ORF">FRX94_08955</name>
</gene>
<dbReference type="EMBL" id="VOHM01000019">
    <property type="protein sequence ID" value="TWT24172.1"/>
    <property type="molecule type" value="Genomic_DNA"/>
</dbReference>
<evidence type="ECO:0000313" key="2">
    <source>
        <dbReference type="Proteomes" id="UP000320791"/>
    </source>
</evidence>
<sequence>MMSSEDKAPLEPDLSVPEGTLDGSVWAQLLANAFEMAEIELDDSIVPDFDEFADIQLDDVDVDDVLVLVDDLIDNEDQGEDGLGTPDLDDDSDVLATYDDDLLVGELEDDAESFGGFDDIALDFDDSATDISSPFDDFE</sequence>
<proteinExistence type="predicted"/>
<keyword evidence="2" id="KW-1185">Reference proteome</keyword>